<keyword evidence="4 5" id="KW-0472">Membrane</keyword>
<keyword evidence="3 5" id="KW-1133">Transmembrane helix</keyword>
<evidence type="ECO:0000259" key="6">
    <source>
        <dbReference type="Pfam" id="PF00520"/>
    </source>
</evidence>
<dbReference type="GO" id="GO:0005249">
    <property type="term" value="F:voltage-gated potassium channel activity"/>
    <property type="evidence" value="ECO:0007669"/>
    <property type="project" value="InterPro"/>
</dbReference>
<feature type="domain" description="Ion transport" evidence="6">
    <location>
        <begin position="36"/>
        <end position="252"/>
    </location>
</feature>
<reference evidence="7" key="3">
    <citation type="submission" date="2025-09" db="UniProtKB">
        <authorList>
            <consortium name="Ensembl"/>
        </authorList>
    </citation>
    <scope>IDENTIFICATION</scope>
</reference>
<dbReference type="PRINTS" id="PR01465">
    <property type="entry name" value="ELKCHANNEL"/>
</dbReference>
<dbReference type="GO" id="GO:0005886">
    <property type="term" value="C:plasma membrane"/>
    <property type="evidence" value="ECO:0007669"/>
    <property type="project" value="TreeGrafter"/>
</dbReference>
<dbReference type="Proteomes" id="UP000291020">
    <property type="component" value="Unassembled WGS sequence"/>
</dbReference>
<dbReference type="PANTHER" id="PTHR10217:SF481">
    <property type="entry name" value="POTASSIUM VOLTAGE-GATED CHANNEL SUBFAMILY H MEMBER 3"/>
    <property type="match status" value="1"/>
</dbReference>
<evidence type="ECO:0000313" key="7">
    <source>
        <dbReference type="Ensembl" id="ENSGAGP00000007884.1"/>
    </source>
</evidence>
<dbReference type="InterPro" id="IPR050818">
    <property type="entry name" value="KCNH_animal-type"/>
</dbReference>
<reference evidence="7" key="2">
    <citation type="submission" date="2025-08" db="UniProtKB">
        <authorList>
            <consortium name="Ensembl"/>
        </authorList>
    </citation>
    <scope>IDENTIFICATION</scope>
</reference>
<keyword evidence="2 5" id="KW-0812">Transmembrane</keyword>
<evidence type="ECO:0000256" key="4">
    <source>
        <dbReference type="ARBA" id="ARBA00023136"/>
    </source>
</evidence>
<feature type="transmembrane region" description="Helical" evidence="5">
    <location>
        <begin position="156"/>
        <end position="182"/>
    </location>
</feature>
<feature type="transmembrane region" description="Helical" evidence="5">
    <location>
        <begin position="39"/>
        <end position="61"/>
    </location>
</feature>
<protein>
    <recommendedName>
        <fullName evidence="6">Ion transport domain-containing protein</fullName>
    </recommendedName>
</protein>
<dbReference type="InterPro" id="IPR003950">
    <property type="entry name" value="K_chnl_volt-dep_ELK"/>
</dbReference>
<dbReference type="STRING" id="38772.ENSGAGP00000007884"/>
<evidence type="ECO:0000313" key="8">
    <source>
        <dbReference type="Proteomes" id="UP000291020"/>
    </source>
</evidence>
<accession>A0A452H019</accession>
<dbReference type="SUPFAM" id="SSF81324">
    <property type="entry name" value="Voltage-gated potassium channels"/>
    <property type="match status" value="1"/>
</dbReference>
<comment type="subcellular location">
    <subcellularLocation>
        <location evidence="1">Membrane</location>
        <topology evidence="1">Multi-pass membrane protein</topology>
    </subcellularLocation>
</comment>
<keyword evidence="8" id="KW-1185">Reference proteome</keyword>
<evidence type="ECO:0000256" key="5">
    <source>
        <dbReference type="SAM" id="Phobius"/>
    </source>
</evidence>
<proteinExistence type="predicted"/>
<feature type="transmembrane region" description="Helical" evidence="5">
    <location>
        <begin position="215"/>
        <end position="234"/>
    </location>
</feature>
<dbReference type="InterPro" id="IPR003938">
    <property type="entry name" value="K_chnl_volt-dep_EAG/ELK/ERG"/>
</dbReference>
<dbReference type="Gene3D" id="1.10.287.70">
    <property type="match status" value="1"/>
</dbReference>
<reference evidence="8" key="1">
    <citation type="journal article" date="2017" name="PLoS ONE">
        <title>The Agassiz's desert tortoise genome provides a resource for the conservation of a threatened species.</title>
        <authorList>
            <person name="Tollis M."/>
            <person name="DeNardo D.F."/>
            <person name="Cornelius J.A."/>
            <person name="Dolby G.A."/>
            <person name="Edwards T."/>
            <person name="Henen B.T."/>
            <person name="Karl A.E."/>
            <person name="Murphy R.W."/>
            <person name="Kusumi K."/>
        </authorList>
    </citation>
    <scope>NUCLEOTIDE SEQUENCE [LARGE SCALE GENOMIC DNA]</scope>
</reference>
<name>A0A452H019_9SAUR</name>
<dbReference type="GO" id="GO:0042391">
    <property type="term" value="P:regulation of membrane potential"/>
    <property type="evidence" value="ECO:0007669"/>
    <property type="project" value="TreeGrafter"/>
</dbReference>
<evidence type="ECO:0000256" key="2">
    <source>
        <dbReference type="ARBA" id="ARBA00022692"/>
    </source>
</evidence>
<dbReference type="Pfam" id="PF00520">
    <property type="entry name" value="Ion_trans"/>
    <property type="match status" value="1"/>
</dbReference>
<sequence length="265" mass="29144">GLTPALTLPSLPEYKVAAIRKSPFILLHYGAFKAGWDGLILLATLYVAVTVPYSVCLSSLVTPPHVNPVGAVLPADIVLNFRTTFVSKSGQVVFDPHSIFLHYLTSWFLLDLLAALPFDLLYAFKVNVYFGAHLLKTVRLLRLLRLLPNLDRYSQYSAVVLTLLMIVFALLAHWVACVWFFIGQLEIESSWLQELARLNGSSWELLGGPSLRSSYLTSLYFALSSLTSVGFGNVSANTNTEKIFSICTMLIGGEGGTKPQTQVQG</sequence>
<organism evidence="7 8">
    <name type="scientific">Gopherus agassizii</name>
    <name type="common">Agassiz's desert tortoise</name>
    <dbReference type="NCBI Taxonomy" id="38772"/>
    <lineage>
        <taxon>Eukaryota</taxon>
        <taxon>Metazoa</taxon>
        <taxon>Chordata</taxon>
        <taxon>Craniata</taxon>
        <taxon>Vertebrata</taxon>
        <taxon>Euteleostomi</taxon>
        <taxon>Archelosauria</taxon>
        <taxon>Testudinata</taxon>
        <taxon>Testudines</taxon>
        <taxon>Cryptodira</taxon>
        <taxon>Durocryptodira</taxon>
        <taxon>Testudinoidea</taxon>
        <taxon>Testudinidae</taxon>
        <taxon>Gopherus</taxon>
    </lineage>
</organism>
<dbReference type="InterPro" id="IPR005821">
    <property type="entry name" value="Ion_trans_dom"/>
</dbReference>
<dbReference type="PRINTS" id="PR01463">
    <property type="entry name" value="EAGCHANLFMLY"/>
</dbReference>
<dbReference type="Ensembl" id="ENSGAGT00000009086.1">
    <property type="protein sequence ID" value="ENSGAGP00000007884.1"/>
    <property type="gene ID" value="ENSGAGG00000006280.1"/>
</dbReference>
<evidence type="ECO:0000256" key="1">
    <source>
        <dbReference type="ARBA" id="ARBA00004141"/>
    </source>
</evidence>
<dbReference type="PANTHER" id="PTHR10217">
    <property type="entry name" value="VOLTAGE AND LIGAND GATED POTASSIUM CHANNEL"/>
    <property type="match status" value="1"/>
</dbReference>
<dbReference type="AlphaFoldDB" id="A0A452H019"/>
<evidence type="ECO:0000256" key="3">
    <source>
        <dbReference type="ARBA" id="ARBA00022989"/>
    </source>
</evidence>